<dbReference type="AlphaFoldDB" id="A0A6A7BU82"/>
<gene>
    <name evidence="2" type="ORF">K470DRAFT_296531</name>
</gene>
<protein>
    <submittedName>
        <fullName evidence="2">Uncharacterized protein</fullName>
    </submittedName>
</protein>
<accession>A0A6A7BU82</accession>
<organism evidence="2 3">
    <name type="scientific">Piedraia hortae CBS 480.64</name>
    <dbReference type="NCBI Taxonomy" id="1314780"/>
    <lineage>
        <taxon>Eukaryota</taxon>
        <taxon>Fungi</taxon>
        <taxon>Dikarya</taxon>
        <taxon>Ascomycota</taxon>
        <taxon>Pezizomycotina</taxon>
        <taxon>Dothideomycetes</taxon>
        <taxon>Dothideomycetidae</taxon>
        <taxon>Capnodiales</taxon>
        <taxon>Piedraiaceae</taxon>
        <taxon>Piedraia</taxon>
    </lineage>
</organism>
<name>A0A6A7BU82_9PEZI</name>
<reference evidence="2" key="1">
    <citation type="journal article" date="2020" name="Stud. Mycol.">
        <title>101 Dothideomycetes genomes: a test case for predicting lifestyles and emergence of pathogens.</title>
        <authorList>
            <person name="Haridas S."/>
            <person name="Albert R."/>
            <person name="Binder M."/>
            <person name="Bloem J."/>
            <person name="Labutti K."/>
            <person name="Salamov A."/>
            <person name="Andreopoulos B."/>
            <person name="Baker S."/>
            <person name="Barry K."/>
            <person name="Bills G."/>
            <person name="Bluhm B."/>
            <person name="Cannon C."/>
            <person name="Castanera R."/>
            <person name="Culley D."/>
            <person name="Daum C."/>
            <person name="Ezra D."/>
            <person name="Gonzalez J."/>
            <person name="Henrissat B."/>
            <person name="Kuo A."/>
            <person name="Liang C."/>
            <person name="Lipzen A."/>
            <person name="Lutzoni F."/>
            <person name="Magnuson J."/>
            <person name="Mondo S."/>
            <person name="Nolan M."/>
            <person name="Ohm R."/>
            <person name="Pangilinan J."/>
            <person name="Park H.-J."/>
            <person name="Ramirez L."/>
            <person name="Alfaro M."/>
            <person name="Sun H."/>
            <person name="Tritt A."/>
            <person name="Yoshinaga Y."/>
            <person name="Zwiers L.-H."/>
            <person name="Turgeon B."/>
            <person name="Goodwin S."/>
            <person name="Spatafora J."/>
            <person name="Crous P."/>
            <person name="Grigoriev I."/>
        </authorList>
    </citation>
    <scope>NUCLEOTIDE SEQUENCE</scope>
    <source>
        <strain evidence="2">CBS 480.64</strain>
    </source>
</reference>
<feature type="region of interest" description="Disordered" evidence="1">
    <location>
        <begin position="40"/>
        <end position="60"/>
    </location>
</feature>
<proteinExistence type="predicted"/>
<keyword evidence="3" id="KW-1185">Reference proteome</keyword>
<evidence type="ECO:0000313" key="3">
    <source>
        <dbReference type="Proteomes" id="UP000799421"/>
    </source>
</evidence>
<dbReference type="EMBL" id="MU006014">
    <property type="protein sequence ID" value="KAF2858265.1"/>
    <property type="molecule type" value="Genomic_DNA"/>
</dbReference>
<feature type="compositionally biased region" description="Polar residues" evidence="1">
    <location>
        <begin position="49"/>
        <end position="58"/>
    </location>
</feature>
<sequence length="205" mass="23599">MSVPWTEDVGARKIKPYLRRWSHKDDNRLDLSKFVWDHDSGSRHGRNVSGGSRPSMSGSHAPYVHPMRLEPSPFHPPMSTFVDEDGATLRSVSQFSPTSPSWSAPRLKSRSSWAYDPPALLPSPPRRRGRTTTTRAERIRKARAQFEEKEARKQEKYYKTESLLCEKALAGDLNKRKCRRKTPLEVWLTFSAWVRTRMLSCSSRA</sequence>
<evidence type="ECO:0000313" key="2">
    <source>
        <dbReference type="EMBL" id="KAF2858265.1"/>
    </source>
</evidence>
<dbReference type="OrthoDB" id="5377213at2759"/>
<dbReference type="Proteomes" id="UP000799421">
    <property type="component" value="Unassembled WGS sequence"/>
</dbReference>
<evidence type="ECO:0000256" key="1">
    <source>
        <dbReference type="SAM" id="MobiDB-lite"/>
    </source>
</evidence>
<feature type="region of interest" description="Disordered" evidence="1">
    <location>
        <begin position="92"/>
        <end position="134"/>
    </location>
</feature>
<feature type="compositionally biased region" description="Polar residues" evidence="1">
    <location>
        <begin position="92"/>
        <end position="102"/>
    </location>
</feature>